<keyword evidence="2" id="KW-1185">Reference proteome</keyword>
<evidence type="ECO:0000313" key="2">
    <source>
        <dbReference type="Proteomes" id="UP000887561"/>
    </source>
</evidence>
<proteinExistence type="predicted"/>
<sequence>MSSKDSAEFDESNPEEIKEEFKRLKALLKSEATKNTKLATDLEQFRALYEREHRKYQQVSRDYEVEMEKRDRQLEKREQEIFELEEHRQRLLTNNENVKSEVAALNQQNRSLTEKLCNVQKQLLEERNKSLPNPVANETALFEAENKVEELKATIASMKAEVSRLLTTNFELDDRAKQLEAELTKAATDQESMRALIKCQQTDLENSREKIQELEVEVHQLNSQIAGDMPVAAKGNSLFAEVIDGKDRVEKDLALLHKKHAQLQKDYNRVSKIAYTNSMSNSISRDAVFKMVNSELSMRLDEKMRLIEKCHVLEDAERKNMIKFAKENPADFNIFQEHLNSMVVRDKQRLERRLINLELRERDFLDAISFEKARASSVSQLEHKLQQCERLLANYETAQLRLDDDEGI</sequence>
<evidence type="ECO:0000313" key="3">
    <source>
        <dbReference type="WBParaSite" id="scaffold3307_cov166.g6400"/>
    </source>
</evidence>
<feature type="coiled-coil region" evidence="1">
    <location>
        <begin position="340"/>
        <end position="401"/>
    </location>
</feature>
<name>A0A915M5V5_MELJA</name>
<dbReference type="WBParaSite" id="scaffold3307_cov166.g6400">
    <property type="protein sequence ID" value="scaffold3307_cov166.g6400"/>
    <property type="gene ID" value="scaffold3307_cov166.g6400"/>
</dbReference>
<feature type="coiled-coil region" evidence="1">
    <location>
        <begin position="60"/>
        <end position="115"/>
    </location>
</feature>
<dbReference type="AlphaFoldDB" id="A0A915M5V5"/>
<feature type="coiled-coil region" evidence="1">
    <location>
        <begin position="141"/>
        <end position="266"/>
    </location>
</feature>
<dbReference type="Proteomes" id="UP000887561">
    <property type="component" value="Unplaced"/>
</dbReference>
<reference evidence="3" key="1">
    <citation type="submission" date="2022-11" db="UniProtKB">
        <authorList>
            <consortium name="WormBaseParasite"/>
        </authorList>
    </citation>
    <scope>IDENTIFICATION</scope>
</reference>
<protein>
    <submittedName>
        <fullName evidence="3">Uncharacterized protein</fullName>
    </submittedName>
</protein>
<evidence type="ECO:0000256" key="1">
    <source>
        <dbReference type="SAM" id="Coils"/>
    </source>
</evidence>
<organism evidence="2 3">
    <name type="scientific">Meloidogyne javanica</name>
    <name type="common">Root-knot nematode worm</name>
    <dbReference type="NCBI Taxonomy" id="6303"/>
    <lineage>
        <taxon>Eukaryota</taxon>
        <taxon>Metazoa</taxon>
        <taxon>Ecdysozoa</taxon>
        <taxon>Nematoda</taxon>
        <taxon>Chromadorea</taxon>
        <taxon>Rhabditida</taxon>
        <taxon>Tylenchina</taxon>
        <taxon>Tylenchomorpha</taxon>
        <taxon>Tylenchoidea</taxon>
        <taxon>Meloidogynidae</taxon>
        <taxon>Meloidogyninae</taxon>
        <taxon>Meloidogyne</taxon>
        <taxon>Meloidogyne incognita group</taxon>
    </lineage>
</organism>
<accession>A0A915M5V5</accession>
<keyword evidence="1" id="KW-0175">Coiled coil</keyword>